<dbReference type="AlphaFoldDB" id="A0A6P0EYB9"/>
<dbReference type="SUPFAM" id="SSF103473">
    <property type="entry name" value="MFS general substrate transporter"/>
    <property type="match status" value="1"/>
</dbReference>
<evidence type="ECO:0000256" key="4">
    <source>
        <dbReference type="ARBA" id="ARBA00023136"/>
    </source>
</evidence>
<evidence type="ECO:0000259" key="6">
    <source>
        <dbReference type="PROSITE" id="PS50850"/>
    </source>
</evidence>
<dbReference type="InterPro" id="IPR020846">
    <property type="entry name" value="MFS_dom"/>
</dbReference>
<dbReference type="GO" id="GO:0005886">
    <property type="term" value="C:plasma membrane"/>
    <property type="evidence" value="ECO:0007669"/>
    <property type="project" value="UniProtKB-SubCell"/>
</dbReference>
<comment type="subcellular location">
    <subcellularLocation>
        <location evidence="1">Cell membrane</location>
        <topology evidence="1">Multi-pass membrane protein</topology>
    </subcellularLocation>
</comment>
<reference evidence="8 10" key="2">
    <citation type="submission" date="2020-02" db="EMBL/GenBank/DDBJ databases">
        <title>The WGS of Modestobacter muralis DSM 100205.</title>
        <authorList>
            <person name="Jiang Z."/>
        </authorList>
    </citation>
    <scope>NUCLEOTIDE SEQUENCE [LARGE SCALE GENOMIC DNA]</scope>
    <source>
        <strain evidence="8 10">DSM 100205</strain>
    </source>
</reference>
<evidence type="ECO:0000256" key="2">
    <source>
        <dbReference type="ARBA" id="ARBA00022692"/>
    </source>
</evidence>
<name>A0A6P0EYB9_9ACTN</name>
<evidence type="ECO:0000256" key="3">
    <source>
        <dbReference type="ARBA" id="ARBA00022989"/>
    </source>
</evidence>
<feature type="non-terminal residue" evidence="7">
    <location>
        <position position="59"/>
    </location>
</feature>
<keyword evidence="3 5" id="KW-1133">Transmembrane helix</keyword>
<protein>
    <submittedName>
        <fullName evidence="7">Multidrug efflux MFS transporter</fullName>
    </submittedName>
</protein>
<proteinExistence type="predicted"/>
<gene>
    <name evidence="8" type="ORF">G3R41_15875</name>
    <name evidence="7" type="ORF">GCU67_15225</name>
</gene>
<evidence type="ECO:0000313" key="10">
    <source>
        <dbReference type="Proteomes" id="UP000471152"/>
    </source>
</evidence>
<evidence type="ECO:0000313" key="8">
    <source>
        <dbReference type="EMBL" id="NEN52394.1"/>
    </source>
</evidence>
<evidence type="ECO:0000256" key="5">
    <source>
        <dbReference type="SAM" id="Phobius"/>
    </source>
</evidence>
<evidence type="ECO:0000313" key="7">
    <source>
        <dbReference type="EMBL" id="NEK95506.1"/>
    </source>
</evidence>
<dbReference type="Proteomes" id="UP000468828">
    <property type="component" value="Unassembled WGS sequence"/>
</dbReference>
<reference evidence="7 9" key="1">
    <citation type="submission" date="2020-01" db="EMBL/GenBank/DDBJ databases">
        <title>the WGS Modestobacter muralis CPCC 204518.</title>
        <authorList>
            <person name="Jiang Z."/>
        </authorList>
    </citation>
    <scope>NUCLEOTIDE SEQUENCE [LARGE SCALE GENOMIC DNA]</scope>
    <source>
        <strain evidence="7 9">DSM 100205</strain>
    </source>
</reference>
<comment type="caution">
    <text evidence="7">The sequence shown here is derived from an EMBL/GenBank/DDBJ whole genome shotgun (WGS) entry which is preliminary data.</text>
</comment>
<dbReference type="EMBL" id="JAAGWH010000042">
    <property type="protein sequence ID" value="NEK95506.1"/>
    <property type="molecule type" value="Genomic_DNA"/>
</dbReference>
<sequence>MTSTTHDRQDTSAGADPKRWKALWVTLVVGFMSLLDVSIVSVALPSLQQSLGASPATVQ</sequence>
<feature type="domain" description="Major facilitator superfamily (MFS) profile" evidence="6">
    <location>
        <begin position="22"/>
        <end position="59"/>
    </location>
</feature>
<evidence type="ECO:0000313" key="9">
    <source>
        <dbReference type="Proteomes" id="UP000468828"/>
    </source>
</evidence>
<dbReference type="GO" id="GO:0022857">
    <property type="term" value="F:transmembrane transporter activity"/>
    <property type="evidence" value="ECO:0007669"/>
    <property type="project" value="InterPro"/>
</dbReference>
<accession>A0A6P0EYB9</accession>
<dbReference type="PROSITE" id="PS50850">
    <property type="entry name" value="MFS"/>
    <property type="match status" value="1"/>
</dbReference>
<organism evidence="7 9">
    <name type="scientific">Modestobacter muralis</name>
    <dbReference type="NCBI Taxonomy" id="1608614"/>
    <lineage>
        <taxon>Bacteria</taxon>
        <taxon>Bacillati</taxon>
        <taxon>Actinomycetota</taxon>
        <taxon>Actinomycetes</taxon>
        <taxon>Geodermatophilales</taxon>
        <taxon>Geodermatophilaceae</taxon>
        <taxon>Modestobacter</taxon>
    </lineage>
</organism>
<keyword evidence="4 5" id="KW-0472">Membrane</keyword>
<keyword evidence="9" id="KW-1185">Reference proteome</keyword>
<dbReference type="InterPro" id="IPR036259">
    <property type="entry name" value="MFS_trans_sf"/>
</dbReference>
<feature type="transmembrane region" description="Helical" evidence="5">
    <location>
        <begin position="22"/>
        <end position="44"/>
    </location>
</feature>
<evidence type="ECO:0000256" key="1">
    <source>
        <dbReference type="ARBA" id="ARBA00004651"/>
    </source>
</evidence>
<dbReference type="Proteomes" id="UP000471152">
    <property type="component" value="Unassembled WGS sequence"/>
</dbReference>
<dbReference type="EMBL" id="JAAGWB010000044">
    <property type="protein sequence ID" value="NEN52394.1"/>
    <property type="molecule type" value="Genomic_DNA"/>
</dbReference>
<keyword evidence="2 5" id="KW-0812">Transmembrane</keyword>